<name>A0A0A1ZLU5_PROMR</name>
<evidence type="ECO:0000313" key="3">
    <source>
        <dbReference type="Proteomes" id="UP000030491"/>
    </source>
</evidence>
<dbReference type="Proteomes" id="UP000030491">
    <property type="component" value="Unassembled WGS sequence"/>
</dbReference>
<sequence length="55" mass="6010">MLQAIITTAHFGDHSYVAGAEAAARNVLIIKIVIFNYSLILLSKKHKIVKGLKSC</sequence>
<dbReference type="AlphaFoldDB" id="A0A0A1ZLU5"/>
<evidence type="ECO:0000256" key="1">
    <source>
        <dbReference type="SAM" id="Phobius"/>
    </source>
</evidence>
<keyword evidence="1" id="KW-0812">Transmembrane</keyword>
<keyword evidence="1" id="KW-1133">Transmembrane helix</keyword>
<keyword evidence="1" id="KW-0472">Membrane</keyword>
<protein>
    <submittedName>
        <fullName evidence="2">Uncharacterized protein</fullName>
    </submittedName>
</protein>
<gene>
    <name evidence="2" type="ORF">EU93_1571</name>
</gene>
<feature type="transmembrane region" description="Helical" evidence="1">
    <location>
        <begin position="23"/>
        <end position="43"/>
    </location>
</feature>
<reference evidence="3" key="1">
    <citation type="journal article" date="2014" name="Sci. Data">
        <title>Genomes of diverse isolates of the marine cyanobacterium Prochlorococcus.</title>
        <authorList>
            <person name="Biller S."/>
            <person name="Berube P."/>
            <person name="Thompson J."/>
            <person name="Kelly L."/>
            <person name="Roggensack S."/>
            <person name="Awad L."/>
            <person name="Roache-Johnson K."/>
            <person name="Ding H."/>
            <person name="Giovannoni S.J."/>
            <person name="Moore L.R."/>
            <person name="Chisholm S.W."/>
        </authorList>
    </citation>
    <scope>NUCLEOTIDE SEQUENCE [LARGE SCALE GENOMIC DNA]</scope>
</reference>
<comment type="caution">
    <text evidence="2">The sequence shown here is derived from an EMBL/GenBank/DDBJ whole genome shotgun (WGS) entry which is preliminary data.</text>
</comment>
<accession>A0A0A1ZLU5</accession>
<proteinExistence type="predicted"/>
<dbReference type="EMBL" id="JNAJ01000017">
    <property type="protein sequence ID" value="KGF90400.1"/>
    <property type="molecule type" value="Genomic_DNA"/>
</dbReference>
<evidence type="ECO:0000313" key="2">
    <source>
        <dbReference type="EMBL" id="KGF90400.1"/>
    </source>
</evidence>
<organism evidence="2 3">
    <name type="scientific">Prochlorococcus marinus str. MIT 9116</name>
    <dbReference type="NCBI Taxonomy" id="167544"/>
    <lineage>
        <taxon>Bacteria</taxon>
        <taxon>Bacillati</taxon>
        <taxon>Cyanobacteriota</taxon>
        <taxon>Cyanophyceae</taxon>
        <taxon>Synechococcales</taxon>
        <taxon>Prochlorococcaceae</taxon>
        <taxon>Prochlorococcus</taxon>
    </lineage>
</organism>